<dbReference type="STRING" id="1344416.A0A138ZY59"/>
<reference evidence="10 11" key="1">
    <citation type="journal article" date="2015" name="Genome Biol. Evol.">
        <title>Phylogenomic analyses indicate that early fungi evolved digesting cell walls of algal ancestors of land plants.</title>
        <authorList>
            <person name="Chang Y."/>
            <person name="Wang S."/>
            <person name="Sekimoto S."/>
            <person name="Aerts A.L."/>
            <person name="Choi C."/>
            <person name="Clum A."/>
            <person name="LaButti K.M."/>
            <person name="Lindquist E.A."/>
            <person name="Yee Ngan C."/>
            <person name="Ohm R.A."/>
            <person name="Salamov A.A."/>
            <person name="Grigoriev I.V."/>
            <person name="Spatafora J.W."/>
            <person name="Berbee M.L."/>
        </authorList>
    </citation>
    <scope>NUCLEOTIDE SEQUENCE [LARGE SCALE GENOMIC DNA]</scope>
    <source>
        <strain evidence="10 11">JEL478</strain>
    </source>
</reference>
<dbReference type="GO" id="GO:0031145">
    <property type="term" value="P:anaphase-promoting complex-dependent catabolic process"/>
    <property type="evidence" value="ECO:0007669"/>
    <property type="project" value="EnsemblFungi"/>
</dbReference>
<dbReference type="GO" id="GO:0005680">
    <property type="term" value="C:anaphase-promoting complex"/>
    <property type="evidence" value="ECO:0007669"/>
    <property type="project" value="EnsemblFungi"/>
</dbReference>
<evidence type="ECO:0000313" key="11">
    <source>
        <dbReference type="Proteomes" id="UP000070544"/>
    </source>
</evidence>
<dbReference type="Proteomes" id="UP000070544">
    <property type="component" value="Unassembled WGS sequence"/>
</dbReference>
<evidence type="ECO:0000256" key="5">
    <source>
        <dbReference type="ARBA" id="ARBA00022776"/>
    </source>
</evidence>
<dbReference type="InterPro" id="IPR036322">
    <property type="entry name" value="WD40_repeat_dom_sf"/>
</dbReference>
<dbReference type="InterPro" id="IPR019775">
    <property type="entry name" value="WD40_repeat_CS"/>
</dbReference>
<feature type="repeat" description="WD" evidence="7">
    <location>
        <begin position="210"/>
        <end position="251"/>
    </location>
</feature>
<dbReference type="PANTHER" id="PTHR19918">
    <property type="entry name" value="CELL DIVISION CYCLE 20 CDC20 FIZZY -RELATED"/>
    <property type="match status" value="1"/>
</dbReference>
<dbReference type="PROSITE" id="PS50294">
    <property type="entry name" value="WD_REPEATS_REGION"/>
    <property type="match status" value="3"/>
</dbReference>
<evidence type="ECO:0000256" key="1">
    <source>
        <dbReference type="ARBA" id="ARBA00006445"/>
    </source>
</evidence>
<gene>
    <name evidence="10" type="ORF">M427DRAFT_105415</name>
</gene>
<dbReference type="AlphaFoldDB" id="A0A138ZY59"/>
<feature type="compositionally biased region" description="Basic and acidic residues" evidence="8">
    <location>
        <begin position="381"/>
        <end position="398"/>
    </location>
</feature>
<evidence type="ECO:0000256" key="4">
    <source>
        <dbReference type="ARBA" id="ARBA00022737"/>
    </source>
</evidence>
<dbReference type="GO" id="GO:0007094">
    <property type="term" value="P:mitotic spindle assembly checkpoint signaling"/>
    <property type="evidence" value="ECO:0007669"/>
    <property type="project" value="EnsemblFungi"/>
</dbReference>
<keyword evidence="2 7" id="KW-0853">WD repeat</keyword>
<dbReference type="InterPro" id="IPR015943">
    <property type="entry name" value="WD40/YVTN_repeat-like_dom_sf"/>
</dbReference>
<name>A0A138ZY59_GONPJ</name>
<dbReference type="InterPro" id="IPR001680">
    <property type="entry name" value="WD40_rpt"/>
</dbReference>
<dbReference type="EMBL" id="KQ965865">
    <property type="protein sequence ID" value="KXS09401.1"/>
    <property type="molecule type" value="Genomic_DNA"/>
</dbReference>
<dbReference type="InterPro" id="IPR033010">
    <property type="entry name" value="Cdc20/Fizzy"/>
</dbReference>
<feature type="region of interest" description="Disordered" evidence="8">
    <location>
        <begin position="381"/>
        <end position="414"/>
    </location>
</feature>
<keyword evidence="5" id="KW-0498">Mitosis</keyword>
<evidence type="ECO:0000256" key="8">
    <source>
        <dbReference type="SAM" id="MobiDB-lite"/>
    </source>
</evidence>
<dbReference type="GO" id="GO:0040020">
    <property type="term" value="P:regulation of meiotic nuclear division"/>
    <property type="evidence" value="ECO:0007669"/>
    <property type="project" value="EnsemblFungi"/>
</dbReference>
<evidence type="ECO:0000256" key="2">
    <source>
        <dbReference type="ARBA" id="ARBA00022574"/>
    </source>
</evidence>
<comment type="similarity">
    <text evidence="1">Belongs to the WD repeat CDC20/Fizzy family.</text>
</comment>
<dbReference type="GO" id="GO:1990333">
    <property type="term" value="C:mitotic checkpoint complex, CDC20-MAD2 subcomplex"/>
    <property type="evidence" value="ECO:0007669"/>
    <property type="project" value="EnsemblFungi"/>
</dbReference>
<dbReference type="SUPFAM" id="SSF50978">
    <property type="entry name" value="WD40 repeat-like"/>
    <property type="match status" value="1"/>
</dbReference>
<feature type="repeat" description="WD" evidence="7">
    <location>
        <begin position="340"/>
        <end position="381"/>
    </location>
</feature>
<organism evidence="10 11">
    <name type="scientific">Gonapodya prolifera (strain JEL478)</name>
    <name type="common">Monoblepharis prolifera</name>
    <dbReference type="NCBI Taxonomy" id="1344416"/>
    <lineage>
        <taxon>Eukaryota</taxon>
        <taxon>Fungi</taxon>
        <taxon>Fungi incertae sedis</taxon>
        <taxon>Chytridiomycota</taxon>
        <taxon>Chytridiomycota incertae sedis</taxon>
        <taxon>Monoblepharidomycetes</taxon>
        <taxon>Monoblepharidales</taxon>
        <taxon>Gonapodyaceae</taxon>
        <taxon>Gonapodya</taxon>
    </lineage>
</organism>
<dbReference type="InterPro" id="IPR056150">
    <property type="entry name" value="WD40_CDC20-Fz"/>
</dbReference>
<evidence type="ECO:0000313" key="10">
    <source>
        <dbReference type="EMBL" id="KXS09401.1"/>
    </source>
</evidence>
<dbReference type="OrthoDB" id="10263272at2759"/>
<protein>
    <submittedName>
        <fullName evidence="10">WD40 repeat-like protein</fullName>
    </submittedName>
</protein>
<keyword evidence="6" id="KW-0131">Cell cycle</keyword>
<evidence type="ECO:0000256" key="7">
    <source>
        <dbReference type="PROSITE-ProRule" id="PRU00221"/>
    </source>
</evidence>
<dbReference type="GO" id="GO:0045842">
    <property type="term" value="P:positive regulation of mitotic metaphase/anaphase transition"/>
    <property type="evidence" value="ECO:0007669"/>
    <property type="project" value="EnsemblFungi"/>
</dbReference>
<dbReference type="PROSITE" id="PS00678">
    <property type="entry name" value="WD_REPEATS_1"/>
    <property type="match status" value="1"/>
</dbReference>
<evidence type="ECO:0000256" key="3">
    <source>
        <dbReference type="ARBA" id="ARBA00022618"/>
    </source>
</evidence>
<accession>A0A138ZY59</accession>
<dbReference type="Pfam" id="PF24807">
    <property type="entry name" value="WD40_CDC20-Fz"/>
    <property type="match status" value="1"/>
</dbReference>
<keyword evidence="11" id="KW-1185">Reference proteome</keyword>
<dbReference type="Gene3D" id="2.130.10.10">
    <property type="entry name" value="YVTN repeat-like/Quinoprotein amine dehydrogenase"/>
    <property type="match status" value="1"/>
</dbReference>
<dbReference type="GO" id="GO:0051301">
    <property type="term" value="P:cell division"/>
    <property type="evidence" value="ECO:0007669"/>
    <property type="project" value="UniProtKB-KW"/>
</dbReference>
<evidence type="ECO:0000256" key="6">
    <source>
        <dbReference type="ARBA" id="ARBA00023306"/>
    </source>
</evidence>
<keyword evidence="3" id="KW-0132">Cell division</keyword>
<feature type="domain" description="CDC20/Fizzy WD40" evidence="9">
    <location>
        <begin position="68"/>
        <end position="371"/>
    </location>
</feature>
<proteinExistence type="inferred from homology"/>
<dbReference type="OMA" id="CSGACLN"/>
<feature type="region of interest" description="Disordered" evidence="8">
    <location>
        <begin position="30"/>
        <end position="61"/>
    </location>
</feature>
<sequence>MDPSSLAYQEEVARACGLALDKRILAFASEPPPSEHPTDLRSHWNRPLRPPVNPAARRKVATQPERVLDAPGLVDDYYLNLLDWSPNNTLAIVLGRTVYLWFAETGDVVEFCSVGADPSTSTATPTAGSPGDSVTSVSWTQDGAYLAVGTNEGDVQIWDVEQSKKVRSMPGHQARVGVLGWRDHLLSSGCRDGSIHHHDVRVANHRVAELTSHTSEVCGLKWRGDGAALASGGNDNLVHIWDARSSTPKFTKSEHNAAVKALDWAPWQLNLLATGGGTHDRHIHFWNSTTGAKLSSIDTGSQVTSLIWSRDYREILSAHGFPDNQLTLWSYPSLGKVVDLTGHDARVLHTAVSPDGMVVATAAGDECLKFWRVWERKKVDKSREADAHTSRPADKAAVSDDGLSSAFERKLKIR</sequence>
<dbReference type="PROSITE" id="PS50082">
    <property type="entry name" value="WD_REPEATS_2"/>
    <property type="match status" value="3"/>
</dbReference>
<dbReference type="GO" id="GO:1905786">
    <property type="term" value="P:positive regulation of anaphase-promoting complex-dependent catabolic process"/>
    <property type="evidence" value="ECO:0007669"/>
    <property type="project" value="EnsemblFungi"/>
</dbReference>
<dbReference type="GO" id="GO:1990757">
    <property type="term" value="F:ubiquitin ligase activator activity"/>
    <property type="evidence" value="ECO:0007669"/>
    <property type="project" value="EnsemblFungi"/>
</dbReference>
<keyword evidence="4" id="KW-0677">Repeat</keyword>
<dbReference type="SMART" id="SM00320">
    <property type="entry name" value="WD40"/>
    <property type="match status" value="6"/>
</dbReference>
<dbReference type="PANTHER" id="PTHR19918:SF8">
    <property type="entry name" value="FI02843P"/>
    <property type="match status" value="1"/>
</dbReference>
<dbReference type="GO" id="GO:0010997">
    <property type="term" value="F:anaphase-promoting complex binding"/>
    <property type="evidence" value="ECO:0007669"/>
    <property type="project" value="EnsemblFungi"/>
</dbReference>
<dbReference type="GO" id="GO:0034399">
    <property type="term" value="C:nuclear periphery"/>
    <property type="evidence" value="ECO:0007669"/>
    <property type="project" value="EnsemblFungi"/>
</dbReference>
<feature type="repeat" description="WD" evidence="7">
    <location>
        <begin position="127"/>
        <end position="168"/>
    </location>
</feature>
<dbReference type="GO" id="GO:0051321">
    <property type="term" value="P:meiotic cell cycle"/>
    <property type="evidence" value="ECO:0007669"/>
    <property type="project" value="EnsemblFungi"/>
</dbReference>
<dbReference type="FunFam" id="2.130.10.10:FF:000098">
    <property type="entry name" value="WD repeat-containing protein slp1"/>
    <property type="match status" value="1"/>
</dbReference>
<evidence type="ECO:0000259" key="9">
    <source>
        <dbReference type="Pfam" id="PF24807"/>
    </source>
</evidence>